<evidence type="ECO:0000256" key="1">
    <source>
        <dbReference type="SAM" id="MobiDB-lite"/>
    </source>
</evidence>
<evidence type="ECO:0000256" key="2">
    <source>
        <dbReference type="SAM" id="Phobius"/>
    </source>
</evidence>
<dbReference type="OrthoDB" id="2194962at2"/>
<evidence type="ECO:0000313" key="3">
    <source>
        <dbReference type="EMBL" id="OEG14148.1"/>
    </source>
</evidence>
<dbReference type="AlphaFoldDB" id="A0A1E5GN62"/>
<name>A0A1E5GN62_9ENTE</name>
<proteinExistence type="predicted"/>
<sequence>MIKKKIQVSVALVFLVFVGSILTVPSISVYGMEAAVQTDGEIVFTQESTQPTSTTSEPSSDSSEEPIKKPGGKFPSTGELILKSLSVSGIAIIMLVFGVYLFKRKKSVDKKDGQSQ</sequence>
<dbReference type="RefSeq" id="WP_069645194.1">
    <property type="nucleotide sequence ID" value="NZ_MIJZ01000001.1"/>
</dbReference>
<keyword evidence="2" id="KW-0472">Membrane</keyword>
<feature type="compositionally biased region" description="Low complexity" evidence="1">
    <location>
        <begin position="45"/>
        <end position="61"/>
    </location>
</feature>
<reference evidence="4" key="1">
    <citation type="submission" date="2016-09" db="EMBL/GenBank/DDBJ databases">
        <authorList>
            <person name="Gulvik C.A."/>
        </authorList>
    </citation>
    <scope>NUCLEOTIDE SEQUENCE [LARGE SCALE GENOMIC DNA]</scope>
    <source>
        <strain evidence="4">DSM 23328</strain>
    </source>
</reference>
<feature type="region of interest" description="Disordered" evidence="1">
    <location>
        <begin position="45"/>
        <end position="76"/>
    </location>
</feature>
<dbReference type="EMBL" id="MIJZ01000001">
    <property type="protein sequence ID" value="OEG14148.1"/>
    <property type="molecule type" value="Genomic_DNA"/>
</dbReference>
<keyword evidence="2" id="KW-0812">Transmembrane</keyword>
<keyword evidence="2" id="KW-1133">Transmembrane helix</keyword>
<dbReference type="Proteomes" id="UP000094068">
    <property type="component" value="Unassembled WGS sequence"/>
</dbReference>
<feature type="transmembrane region" description="Helical" evidence="2">
    <location>
        <begin position="80"/>
        <end position="102"/>
    </location>
</feature>
<organism evidence="3 4">
    <name type="scientific">Enterococcus ureasiticus</name>
    <dbReference type="NCBI Taxonomy" id="903984"/>
    <lineage>
        <taxon>Bacteria</taxon>
        <taxon>Bacillati</taxon>
        <taxon>Bacillota</taxon>
        <taxon>Bacilli</taxon>
        <taxon>Lactobacillales</taxon>
        <taxon>Enterococcaceae</taxon>
        <taxon>Enterococcus</taxon>
    </lineage>
</organism>
<dbReference type="STRING" id="903984.BCR21_03935"/>
<gene>
    <name evidence="3" type="ORF">BCR21_03935</name>
</gene>
<accession>A0A1E5GN62</accession>
<dbReference type="NCBIfam" id="TIGR01167">
    <property type="entry name" value="LPXTG_anchor"/>
    <property type="match status" value="1"/>
</dbReference>
<comment type="caution">
    <text evidence="3">The sequence shown here is derived from an EMBL/GenBank/DDBJ whole genome shotgun (WGS) entry which is preliminary data.</text>
</comment>
<protein>
    <submittedName>
        <fullName evidence="3">Cell wall protein</fullName>
    </submittedName>
</protein>
<evidence type="ECO:0000313" key="4">
    <source>
        <dbReference type="Proteomes" id="UP000094068"/>
    </source>
</evidence>
<keyword evidence="4" id="KW-1185">Reference proteome</keyword>